<dbReference type="SMART" id="SM00387">
    <property type="entry name" value="HATPase_c"/>
    <property type="match status" value="1"/>
</dbReference>
<evidence type="ECO:0000256" key="1">
    <source>
        <dbReference type="ARBA" id="ARBA00000085"/>
    </source>
</evidence>
<dbReference type="EC" id="2.7.13.3" evidence="2"/>
<evidence type="ECO:0000256" key="3">
    <source>
        <dbReference type="ARBA" id="ARBA00022679"/>
    </source>
</evidence>
<proteinExistence type="predicted"/>
<dbReference type="CDD" id="cd00075">
    <property type="entry name" value="HATPase"/>
    <property type="match status" value="1"/>
</dbReference>
<dbReference type="InterPro" id="IPR005467">
    <property type="entry name" value="His_kinase_dom"/>
</dbReference>
<dbReference type="GO" id="GO:0004673">
    <property type="term" value="F:protein histidine kinase activity"/>
    <property type="evidence" value="ECO:0007669"/>
    <property type="project" value="UniProtKB-EC"/>
</dbReference>
<evidence type="ECO:0000256" key="6">
    <source>
        <dbReference type="ARBA" id="ARBA00022840"/>
    </source>
</evidence>
<name>A0ABD5MBP3_9EURY</name>
<evidence type="ECO:0000259" key="8">
    <source>
        <dbReference type="PROSITE" id="PS50109"/>
    </source>
</evidence>
<dbReference type="InterPro" id="IPR004358">
    <property type="entry name" value="Sig_transdc_His_kin-like_C"/>
</dbReference>
<dbReference type="Gene3D" id="3.30.565.10">
    <property type="entry name" value="Histidine kinase-like ATPase, C-terminal domain"/>
    <property type="match status" value="1"/>
</dbReference>
<evidence type="ECO:0000256" key="4">
    <source>
        <dbReference type="ARBA" id="ARBA00022741"/>
    </source>
</evidence>
<dbReference type="InterPro" id="IPR003594">
    <property type="entry name" value="HATPase_dom"/>
</dbReference>
<keyword evidence="7" id="KW-1133">Transmembrane helix</keyword>
<feature type="transmembrane region" description="Helical" evidence="7">
    <location>
        <begin position="153"/>
        <end position="171"/>
    </location>
</feature>
<evidence type="ECO:0000256" key="5">
    <source>
        <dbReference type="ARBA" id="ARBA00022777"/>
    </source>
</evidence>
<evidence type="ECO:0000256" key="2">
    <source>
        <dbReference type="ARBA" id="ARBA00012438"/>
    </source>
</evidence>
<keyword evidence="10" id="KW-1185">Reference proteome</keyword>
<dbReference type="PRINTS" id="PR00344">
    <property type="entry name" value="BCTRLSENSOR"/>
</dbReference>
<dbReference type="Pfam" id="PF02518">
    <property type="entry name" value="HATPase_c"/>
    <property type="match status" value="1"/>
</dbReference>
<reference evidence="9 10" key="1">
    <citation type="submission" date="2024-08" db="EMBL/GenBank/DDBJ databases">
        <title>Halobellus sp. MBLA0158 whole genome sequence.</title>
        <authorList>
            <person name="Hwang C.Y."/>
            <person name="Cho E.-S."/>
            <person name="Seo M.-J."/>
        </authorList>
    </citation>
    <scope>NUCLEOTIDE SEQUENCE [LARGE SCALE GENOMIC DNA]</scope>
    <source>
        <strain evidence="9 10">MBLA0158</strain>
    </source>
</reference>
<protein>
    <recommendedName>
        <fullName evidence="2">histidine kinase</fullName>
        <ecNumber evidence="2">2.7.13.3</ecNumber>
    </recommendedName>
</protein>
<evidence type="ECO:0000313" key="9">
    <source>
        <dbReference type="EMBL" id="MFA1610004.1"/>
    </source>
</evidence>
<feature type="domain" description="Histidine kinase" evidence="8">
    <location>
        <begin position="351"/>
        <end position="552"/>
    </location>
</feature>
<feature type="transmembrane region" description="Helical" evidence="7">
    <location>
        <begin position="101"/>
        <end position="118"/>
    </location>
</feature>
<accession>A0ABD5MBP3</accession>
<keyword evidence="6" id="KW-0067">ATP-binding</keyword>
<keyword evidence="7" id="KW-0472">Membrane</keyword>
<dbReference type="PANTHER" id="PTHR44936">
    <property type="entry name" value="SENSOR PROTEIN CREC"/>
    <property type="match status" value="1"/>
</dbReference>
<dbReference type="GO" id="GO:0005524">
    <property type="term" value="F:ATP binding"/>
    <property type="evidence" value="ECO:0007669"/>
    <property type="project" value="UniProtKB-KW"/>
</dbReference>
<gene>
    <name evidence="9" type="ORF">OS889_03160</name>
</gene>
<dbReference type="PROSITE" id="PS50109">
    <property type="entry name" value="HIS_KIN"/>
    <property type="match status" value="1"/>
</dbReference>
<evidence type="ECO:0000256" key="7">
    <source>
        <dbReference type="SAM" id="Phobius"/>
    </source>
</evidence>
<dbReference type="EMBL" id="JBGNYA010000001">
    <property type="protein sequence ID" value="MFA1610004.1"/>
    <property type="molecule type" value="Genomic_DNA"/>
</dbReference>
<dbReference type="InterPro" id="IPR035965">
    <property type="entry name" value="PAS-like_dom_sf"/>
</dbReference>
<evidence type="ECO:0000313" key="10">
    <source>
        <dbReference type="Proteomes" id="UP001570511"/>
    </source>
</evidence>
<dbReference type="SUPFAM" id="SSF55785">
    <property type="entry name" value="PYP-like sensor domain (PAS domain)"/>
    <property type="match status" value="1"/>
</dbReference>
<dbReference type="InterPro" id="IPR050980">
    <property type="entry name" value="2C_sensor_his_kinase"/>
</dbReference>
<dbReference type="InterPro" id="IPR031621">
    <property type="entry name" value="HisKA_7TM"/>
</dbReference>
<dbReference type="RefSeq" id="WP_372387195.1">
    <property type="nucleotide sequence ID" value="NZ_JBGNYA010000001.1"/>
</dbReference>
<dbReference type="Gene3D" id="3.30.450.20">
    <property type="entry name" value="PAS domain"/>
    <property type="match status" value="1"/>
</dbReference>
<sequence length="555" mass="60854">MAEWLTPTVAIALMYLGAVPSVAIIYVLYEHRHNPGVPWFLALMGITTVWAVLFATFTLVRSPAITLALANLFWAAVPSTAVAMFLLAYEYVFRTVASRRLISALFAPVAVLFLLSWSNPGNLVFTSAYGIGPDGFLYVPPLGGPVKILVTKVYGYLLASFAAGMFVGEALRTRGVRRRQTLYLLVILCALAATTLIKIVGLVPEYFDPTSAAYSVSGLLFAYSIEKHGLLKFASVARDQAFQEVKDVIVVVDPDDVVVEINRAGSDLLGEAVLGKPLAEVLPDPSESPGETHGRTVALDGADGRRYFSEQTSRIPYGRGDPGQLVVLREITDLKQRQDELSLLKQILVRVFRHNMRNDFNVIEGYASEIRQRGDGRITEMAATIQERARHLQQESEKARELETFFGDEDPVAVSLRDEIDGIVSRYEDRSDVVIRQSVDDVTVLVDPKFGLALDELVDNAITHHESAGPVEITISTECDDDLVVLTFEDNGQGIPGEEIRVLDAGEETNLQHSSGIGLWLVQLIVTRPGGKLHIDSGPEGARIELHLPRGDDAD</sequence>
<keyword evidence="3" id="KW-0808">Transferase</keyword>
<organism evidence="9 10">
    <name type="scientific">Halobellus rubicundus</name>
    <dbReference type="NCBI Taxonomy" id="2996466"/>
    <lineage>
        <taxon>Archaea</taxon>
        <taxon>Methanobacteriati</taxon>
        <taxon>Methanobacteriota</taxon>
        <taxon>Stenosarchaea group</taxon>
        <taxon>Halobacteria</taxon>
        <taxon>Halobacteriales</taxon>
        <taxon>Haloferacaceae</taxon>
        <taxon>Halobellus</taxon>
    </lineage>
</organism>
<keyword evidence="7" id="KW-0812">Transmembrane</keyword>
<comment type="caution">
    <text evidence="9">The sequence shown here is derived from an EMBL/GenBank/DDBJ whole genome shotgun (WGS) entry which is preliminary data.</text>
</comment>
<dbReference type="InterPro" id="IPR036890">
    <property type="entry name" value="HATPase_C_sf"/>
</dbReference>
<feature type="transmembrane region" description="Helical" evidence="7">
    <location>
        <begin position="183"/>
        <end position="203"/>
    </location>
</feature>
<dbReference type="Pfam" id="PF16927">
    <property type="entry name" value="HisKA_7TM"/>
    <property type="match status" value="1"/>
</dbReference>
<dbReference type="InterPro" id="IPR013656">
    <property type="entry name" value="PAS_4"/>
</dbReference>
<feature type="transmembrane region" description="Helical" evidence="7">
    <location>
        <begin position="36"/>
        <end position="59"/>
    </location>
</feature>
<dbReference type="Proteomes" id="UP001570511">
    <property type="component" value="Unassembled WGS sequence"/>
</dbReference>
<feature type="transmembrane region" description="Helical" evidence="7">
    <location>
        <begin position="6"/>
        <end position="29"/>
    </location>
</feature>
<dbReference type="AlphaFoldDB" id="A0ABD5MBP3"/>
<keyword evidence="4" id="KW-0547">Nucleotide-binding</keyword>
<dbReference type="Pfam" id="PF08448">
    <property type="entry name" value="PAS_4"/>
    <property type="match status" value="1"/>
</dbReference>
<keyword evidence="5 9" id="KW-0418">Kinase</keyword>
<dbReference type="SUPFAM" id="SSF55874">
    <property type="entry name" value="ATPase domain of HSP90 chaperone/DNA topoisomerase II/histidine kinase"/>
    <property type="match status" value="1"/>
</dbReference>
<comment type="catalytic activity">
    <reaction evidence="1">
        <text>ATP + protein L-histidine = ADP + protein N-phospho-L-histidine.</text>
        <dbReference type="EC" id="2.7.13.3"/>
    </reaction>
</comment>
<dbReference type="PANTHER" id="PTHR44936:SF10">
    <property type="entry name" value="SENSOR PROTEIN RSTB"/>
    <property type="match status" value="1"/>
</dbReference>
<feature type="transmembrane region" description="Helical" evidence="7">
    <location>
        <begin position="65"/>
        <end position="89"/>
    </location>
</feature>